<evidence type="ECO:0000313" key="2">
    <source>
        <dbReference type="Proteomes" id="UP000193623"/>
    </source>
</evidence>
<dbReference type="InterPro" id="IPR027417">
    <property type="entry name" value="P-loop_NTPase"/>
</dbReference>
<sequence>MTQFDTFVVFAEMRTGSNFLEANLNALDGVTCHGEAFNLNFISYPSRKRTFEMSLEDRDANPEGLLHRIAAADGMNGFRYFSDHDPRVFDAIVKNRHCAKIVLTRNPAESYVSYKIAKATKQWKLNDVKRRREDTIVFDPDQFEAHITRLQGFQVKLLNALQVTGQSAFYVDYEDLQNVDVMNGLAAYLGVPSRLKALDDTFKKQNPASLADKVENFEEMEAALARADRFNLTRTPNFEPRRGPSVPGYIAAPVSPLMYLPIRGGPIDAVSDWLAGLDDVDVDDLLRKFTQNSLKHWKADHPGHRTFTVVRHPVARAHAVFCDRILNSGEGGFTDIRAVLRQHFKLPIPARYPDAKYGTADHKTAFLAFLKFLKANLANQTAIRVDPHWATQAQTVEGFAEFASPDLILREDALEESLAIAAAQVGLTTMPQVADVTDTNAEMLDEIYDETVEATVADVYQRDYVTFGFGPYKG</sequence>
<proteinExistence type="predicted"/>
<dbReference type="Gene3D" id="3.40.50.300">
    <property type="entry name" value="P-loop containing nucleotide triphosphate hydrolases"/>
    <property type="match status" value="1"/>
</dbReference>
<dbReference type="GO" id="GO:0008146">
    <property type="term" value="F:sulfotransferase activity"/>
    <property type="evidence" value="ECO:0007669"/>
    <property type="project" value="InterPro"/>
</dbReference>
<reference evidence="1 2" key="1">
    <citation type="submission" date="2017-03" db="EMBL/GenBank/DDBJ databases">
        <authorList>
            <person name="Afonso C.L."/>
            <person name="Miller P.J."/>
            <person name="Scott M.A."/>
            <person name="Spackman E."/>
            <person name="Goraichik I."/>
            <person name="Dimitrov K.M."/>
            <person name="Suarez D.L."/>
            <person name="Swayne D.E."/>
        </authorList>
    </citation>
    <scope>NUCLEOTIDE SEQUENCE [LARGE SCALE GENOMIC DNA]</scope>
    <source>
        <strain evidence="1 2">CECT 8397</strain>
    </source>
</reference>
<accession>A0A1Y5SC46</accession>
<dbReference type="EMBL" id="FWFT01000002">
    <property type="protein sequence ID" value="SLN34229.1"/>
    <property type="molecule type" value="Genomic_DNA"/>
</dbReference>
<dbReference type="InterPro" id="IPR005331">
    <property type="entry name" value="Sulfotransferase"/>
</dbReference>
<dbReference type="Proteomes" id="UP000193623">
    <property type="component" value="Unassembled WGS sequence"/>
</dbReference>
<dbReference type="SUPFAM" id="SSF52540">
    <property type="entry name" value="P-loop containing nucleoside triphosphate hydrolases"/>
    <property type="match status" value="1"/>
</dbReference>
<organism evidence="1 2">
    <name type="scientific">Pseudooctadecabacter jejudonensis</name>
    <dbReference type="NCBI Taxonomy" id="1391910"/>
    <lineage>
        <taxon>Bacteria</taxon>
        <taxon>Pseudomonadati</taxon>
        <taxon>Pseudomonadota</taxon>
        <taxon>Alphaproteobacteria</taxon>
        <taxon>Rhodobacterales</taxon>
        <taxon>Paracoccaceae</taxon>
        <taxon>Pseudooctadecabacter</taxon>
    </lineage>
</organism>
<keyword evidence="2" id="KW-1185">Reference proteome</keyword>
<evidence type="ECO:0000313" key="1">
    <source>
        <dbReference type="EMBL" id="SLN34229.1"/>
    </source>
</evidence>
<dbReference type="OrthoDB" id="7802556at2"/>
<protein>
    <submittedName>
        <fullName evidence="1">Sulfotransferase family protein</fullName>
    </submittedName>
</protein>
<dbReference type="Pfam" id="PF03567">
    <property type="entry name" value="Sulfotransfer_2"/>
    <property type="match status" value="1"/>
</dbReference>
<dbReference type="GO" id="GO:0016020">
    <property type="term" value="C:membrane"/>
    <property type="evidence" value="ECO:0007669"/>
    <property type="project" value="InterPro"/>
</dbReference>
<name>A0A1Y5SC46_9RHOB</name>
<gene>
    <name evidence="1" type="ORF">PSJ8397_01678</name>
</gene>
<dbReference type="RefSeq" id="WP_085864091.1">
    <property type="nucleotide sequence ID" value="NZ_FWFT01000002.1"/>
</dbReference>
<keyword evidence="1" id="KW-0808">Transferase</keyword>
<dbReference type="AlphaFoldDB" id="A0A1Y5SC46"/>